<feature type="transmembrane region" description="Helical" evidence="1">
    <location>
        <begin position="96"/>
        <end position="115"/>
    </location>
</feature>
<dbReference type="Proteomes" id="UP000310636">
    <property type="component" value="Unassembled WGS sequence"/>
</dbReference>
<gene>
    <name evidence="2" type="ORF">E6C55_06010</name>
</gene>
<feature type="transmembrane region" description="Helical" evidence="1">
    <location>
        <begin position="160"/>
        <end position="179"/>
    </location>
</feature>
<organism evidence="2 3">
    <name type="scientific">Cohnella fermenti</name>
    <dbReference type="NCBI Taxonomy" id="2565925"/>
    <lineage>
        <taxon>Bacteria</taxon>
        <taxon>Bacillati</taxon>
        <taxon>Bacillota</taxon>
        <taxon>Bacilli</taxon>
        <taxon>Bacillales</taxon>
        <taxon>Paenibacillaceae</taxon>
        <taxon>Cohnella</taxon>
    </lineage>
</organism>
<dbReference type="EMBL" id="SSOB01000006">
    <property type="protein sequence ID" value="THF82627.1"/>
    <property type="molecule type" value="Genomic_DNA"/>
</dbReference>
<keyword evidence="1" id="KW-0812">Transmembrane</keyword>
<reference evidence="2 3" key="1">
    <citation type="submission" date="2019-04" db="EMBL/GenBank/DDBJ databases">
        <title>Cohnella sp. nov. isolated from preserved vegetables.</title>
        <authorList>
            <person name="Lin S.-Y."/>
            <person name="Hung M.-H."/>
            <person name="Young C.-C."/>
        </authorList>
    </citation>
    <scope>NUCLEOTIDE SEQUENCE [LARGE SCALE GENOMIC DNA]</scope>
    <source>
        <strain evidence="2 3">CC-MHH1044</strain>
    </source>
</reference>
<keyword evidence="3" id="KW-1185">Reference proteome</keyword>
<protein>
    <submittedName>
        <fullName evidence="2">Metal-dependent hydrolase</fullName>
    </submittedName>
</protein>
<feature type="transmembrane region" description="Helical" evidence="1">
    <location>
        <begin position="71"/>
        <end position="90"/>
    </location>
</feature>
<dbReference type="AlphaFoldDB" id="A0A4S4C4B0"/>
<keyword evidence="2" id="KW-0378">Hydrolase</keyword>
<keyword evidence="1" id="KW-1133">Transmembrane helix</keyword>
<evidence type="ECO:0000256" key="1">
    <source>
        <dbReference type="SAM" id="Phobius"/>
    </source>
</evidence>
<feature type="transmembrane region" description="Helical" evidence="1">
    <location>
        <begin position="127"/>
        <end position="154"/>
    </location>
</feature>
<dbReference type="OrthoDB" id="110250at2"/>
<comment type="caution">
    <text evidence="2">The sequence shown here is derived from an EMBL/GenBank/DDBJ whole genome shotgun (WGS) entry which is preliminary data.</text>
</comment>
<name>A0A4S4C4B0_9BACL</name>
<proteinExistence type="predicted"/>
<sequence length="327" mass="37223">MDSGTHLVFGLGLGGLALTDPALAAEPYGPVAVLIGTVLGSQAPDADMLLRFKSNADYIKNHRGLSHSIPAVLGWTVLITLVLALVFPSVPWTHLGAWVLLAVVVHVFTDLFNSYGTQAARPVSKRWIAWNIIHIFDPFIFLSHVAAIVLWASGWAEPRAIFPVLYVIVAVYYGWRAWVHRRIEAKLPALDEQRREGDRYFLLPTLSLYRWNVVRESQDCKFGIGEWENGKLVWIETTSCAQHPAVEASKNNRDVRSFLAITPFPCGQVTSHSWGYEVRWIDIRYRHRRQYPFVAVVLMDTNYESIQSYVGWLSDDRLQKRLRMNSY</sequence>
<evidence type="ECO:0000313" key="3">
    <source>
        <dbReference type="Proteomes" id="UP000310636"/>
    </source>
</evidence>
<accession>A0A4S4C4B0</accession>
<dbReference type="RefSeq" id="WP_136368887.1">
    <property type="nucleotide sequence ID" value="NZ_SSOB01000006.1"/>
</dbReference>
<dbReference type="InterPro" id="IPR053170">
    <property type="entry name" value="Transcription_regulator"/>
</dbReference>
<dbReference type="PANTHER" id="PTHR40031:SF1">
    <property type="entry name" value="MEMBRANE-BOUND METAL-DEPENDENT HYDROLASE"/>
    <property type="match status" value="1"/>
</dbReference>
<dbReference type="InterPro" id="IPR007404">
    <property type="entry name" value="YdjM-like"/>
</dbReference>
<dbReference type="GO" id="GO:0016787">
    <property type="term" value="F:hydrolase activity"/>
    <property type="evidence" value="ECO:0007669"/>
    <property type="project" value="UniProtKB-KW"/>
</dbReference>
<dbReference type="Pfam" id="PF04307">
    <property type="entry name" value="YdjM"/>
    <property type="match status" value="1"/>
</dbReference>
<evidence type="ECO:0000313" key="2">
    <source>
        <dbReference type="EMBL" id="THF82627.1"/>
    </source>
</evidence>
<dbReference type="PANTHER" id="PTHR40031">
    <property type="entry name" value="HYPOTHETICAL MEMBRANE SPANNING PROTEIN"/>
    <property type="match status" value="1"/>
</dbReference>
<keyword evidence="1" id="KW-0472">Membrane</keyword>